<dbReference type="GO" id="GO:0008879">
    <property type="term" value="F:glucose-1-phosphate thymidylyltransferase activity"/>
    <property type="evidence" value="ECO:0007669"/>
    <property type="project" value="UniProtKB-EC"/>
</dbReference>
<evidence type="ECO:0000256" key="8">
    <source>
        <dbReference type="ARBA" id="ARBA00049336"/>
    </source>
</evidence>
<dbReference type="InterPro" id="IPR005835">
    <property type="entry name" value="NTP_transferase_dom"/>
</dbReference>
<accession>A0ABT7PQT4</accession>
<comment type="caution">
    <text evidence="11">The sequence shown here is derived from an EMBL/GenBank/DDBJ whole genome shotgun (WGS) entry which is preliminary data.</text>
</comment>
<dbReference type="SUPFAM" id="SSF53448">
    <property type="entry name" value="Nucleotide-diphospho-sugar transferases"/>
    <property type="match status" value="1"/>
</dbReference>
<keyword evidence="7 9" id="KW-0460">Magnesium</keyword>
<dbReference type="PANTHER" id="PTHR43532:SF1">
    <property type="entry name" value="GLUCOSE-1-PHOSPHATE THYMIDYLYLTRANSFERASE 1"/>
    <property type="match status" value="1"/>
</dbReference>
<comment type="similarity">
    <text evidence="2 9">Belongs to the glucose-1-phosphate thymidylyltransferase family.</text>
</comment>
<evidence type="ECO:0000256" key="4">
    <source>
        <dbReference type="ARBA" id="ARBA00022679"/>
    </source>
</evidence>
<evidence type="ECO:0000256" key="2">
    <source>
        <dbReference type="ARBA" id="ARBA00010480"/>
    </source>
</evidence>
<evidence type="ECO:0000256" key="3">
    <source>
        <dbReference type="ARBA" id="ARBA00012461"/>
    </source>
</evidence>
<dbReference type="NCBIfam" id="TIGR01207">
    <property type="entry name" value="rmlA"/>
    <property type="match status" value="1"/>
</dbReference>
<gene>
    <name evidence="11" type="primary">rfbA</name>
    <name evidence="11" type="ORF">QTN89_25615</name>
</gene>
<evidence type="ECO:0000313" key="11">
    <source>
        <dbReference type="EMBL" id="MDM4018857.1"/>
    </source>
</evidence>
<evidence type="ECO:0000256" key="1">
    <source>
        <dbReference type="ARBA" id="ARBA00001946"/>
    </source>
</evidence>
<evidence type="ECO:0000313" key="12">
    <source>
        <dbReference type="Proteomes" id="UP001239462"/>
    </source>
</evidence>
<dbReference type="Proteomes" id="UP001239462">
    <property type="component" value="Unassembled WGS sequence"/>
</dbReference>
<comment type="cofactor">
    <cofactor evidence="1">
        <name>Mg(2+)</name>
        <dbReference type="ChEBI" id="CHEBI:18420"/>
    </cofactor>
</comment>
<evidence type="ECO:0000256" key="7">
    <source>
        <dbReference type="ARBA" id="ARBA00022842"/>
    </source>
</evidence>
<keyword evidence="5 9" id="KW-0548">Nucleotidyltransferase</keyword>
<evidence type="ECO:0000256" key="6">
    <source>
        <dbReference type="ARBA" id="ARBA00022723"/>
    </source>
</evidence>
<sequence length="283" mass="31201">MAGGAGTRLHPITRGISKQLIPIYDKPMVYYPLSVLMLAGIREILLISTPDDLPGFKRLLGDGSDWGIEIEYAEQTEPRGLPEAFTIGESFLDGHPSALILGDNVFYGHGFSGQLRRVSENTTGATVFAYPVSNPQRYGVVEFDRSGTAVGLEEKPQQPKSNFAITGLYFFDADASRIAGQLEPSARGELEIIDLIGHYLSRQQLSVEQFGRGFAWLDTGTRDSLLDACNFVAAIEKRQGLKIGCPEEIAWRNHWITAEQLRTLGSNLNNDYGEYLELLVASD</sequence>
<comment type="catalytic activity">
    <reaction evidence="8 9">
        <text>dTTP + alpha-D-glucose 1-phosphate + H(+) = dTDP-alpha-D-glucose + diphosphate</text>
        <dbReference type="Rhea" id="RHEA:15225"/>
        <dbReference type="ChEBI" id="CHEBI:15378"/>
        <dbReference type="ChEBI" id="CHEBI:33019"/>
        <dbReference type="ChEBI" id="CHEBI:37568"/>
        <dbReference type="ChEBI" id="CHEBI:57477"/>
        <dbReference type="ChEBI" id="CHEBI:58601"/>
        <dbReference type="EC" id="2.7.7.24"/>
    </reaction>
</comment>
<keyword evidence="4 9" id="KW-0808">Transferase</keyword>
<evidence type="ECO:0000256" key="9">
    <source>
        <dbReference type="RuleBase" id="RU003706"/>
    </source>
</evidence>
<comment type="function">
    <text evidence="9">Catalyzes the formation of dTDP-glucose, from dTTP and glucose 1-phosphate, as well as its pyrophosphorolysis.</text>
</comment>
<evidence type="ECO:0000259" key="10">
    <source>
        <dbReference type="Pfam" id="PF00483"/>
    </source>
</evidence>
<protein>
    <recommendedName>
        <fullName evidence="3 9">Glucose-1-phosphate thymidylyltransferase</fullName>
        <ecNumber evidence="3 9">2.7.7.24</ecNumber>
    </recommendedName>
</protein>
<dbReference type="InterPro" id="IPR029044">
    <property type="entry name" value="Nucleotide-diphossugar_trans"/>
</dbReference>
<dbReference type="Pfam" id="PF00483">
    <property type="entry name" value="NTP_transferase"/>
    <property type="match status" value="1"/>
</dbReference>
<feature type="domain" description="Nucleotidyl transferase" evidence="10">
    <location>
        <begin position="1"/>
        <end position="233"/>
    </location>
</feature>
<organism evidence="11 12">
    <name type="scientific">Roseiconus lacunae</name>
    <dbReference type="NCBI Taxonomy" id="2605694"/>
    <lineage>
        <taxon>Bacteria</taxon>
        <taxon>Pseudomonadati</taxon>
        <taxon>Planctomycetota</taxon>
        <taxon>Planctomycetia</taxon>
        <taxon>Pirellulales</taxon>
        <taxon>Pirellulaceae</taxon>
        <taxon>Roseiconus</taxon>
    </lineage>
</organism>
<dbReference type="CDD" id="cd02538">
    <property type="entry name" value="G1P_TT_short"/>
    <property type="match status" value="1"/>
</dbReference>
<dbReference type="InterPro" id="IPR005907">
    <property type="entry name" value="G1P_thy_trans_s"/>
</dbReference>
<keyword evidence="6 9" id="KW-0479">Metal-binding</keyword>
<dbReference type="PANTHER" id="PTHR43532">
    <property type="entry name" value="GLUCOSE-1-PHOSPHATE THYMIDYLYLTRANSFERASE"/>
    <property type="match status" value="1"/>
</dbReference>
<dbReference type="Gene3D" id="3.90.550.10">
    <property type="entry name" value="Spore Coat Polysaccharide Biosynthesis Protein SpsA, Chain A"/>
    <property type="match status" value="1"/>
</dbReference>
<evidence type="ECO:0000256" key="5">
    <source>
        <dbReference type="ARBA" id="ARBA00022695"/>
    </source>
</evidence>
<dbReference type="EC" id="2.7.7.24" evidence="3 9"/>
<proteinExistence type="inferred from homology"/>
<dbReference type="EMBL" id="JASZZN010000027">
    <property type="protein sequence ID" value="MDM4018857.1"/>
    <property type="molecule type" value="Genomic_DNA"/>
</dbReference>
<keyword evidence="12" id="KW-1185">Reference proteome</keyword>
<name>A0ABT7PQT4_9BACT</name>
<reference evidence="11 12" key="1">
    <citation type="submission" date="2023-06" db="EMBL/GenBank/DDBJ databases">
        <title>Roseiconus lacunae JC819 isolated from Gulf of Mannar region, Tamil Nadu.</title>
        <authorList>
            <person name="Pk S."/>
            <person name="Ch S."/>
            <person name="Ch V.R."/>
        </authorList>
    </citation>
    <scope>NUCLEOTIDE SEQUENCE [LARGE SCALE GENOMIC DNA]</scope>
    <source>
        <strain evidence="11 12">JC819</strain>
    </source>
</reference>